<feature type="region of interest" description="Disordered" evidence="1">
    <location>
        <begin position="132"/>
        <end position="165"/>
    </location>
</feature>
<gene>
    <name evidence="2" type="ORF">RHTO0S_04e10418g</name>
</gene>
<reference evidence="2" key="1">
    <citation type="journal article" date="2014" name="Genome Announc.">
        <title>Draft genome sequence of Rhodosporidium toruloides CECT1137, an oleaginous yeast of biotechnological interest.</title>
        <authorList>
            <person name="Morin N."/>
            <person name="Calcas X."/>
            <person name="Devillers H."/>
            <person name="Durrens P."/>
            <person name="Sherman D.J."/>
            <person name="Nicaud J.-M."/>
            <person name="Neuveglise C."/>
        </authorList>
    </citation>
    <scope>NUCLEOTIDE SEQUENCE</scope>
    <source>
        <strain evidence="2">CECT1137</strain>
    </source>
</reference>
<name>A0A061AQC2_RHOTO</name>
<protein>
    <submittedName>
        <fullName evidence="2">RHTO0S04e10418g1_1</fullName>
    </submittedName>
</protein>
<accession>A0A061AQC2</accession>
<evidence type="ECO:0000313" key="2">
    <source>
        <dbReference type="EMBL" id="CDR39833.1"/>
    </source>
</evidence>
<proteinExistence type="predicted"/>
<dbReference type="AlphaFoldDB" id="A0A061AQC2"/>
<evidence type="ECO:0000256" key="1">
    <source>
        <dbReference type="SAM" id="MobiDB-lite"/>
    </source>
</evidence>
<dbReference type="EMBL" id="LK052939">
    <property type="protein sequence ID" value="CDR39833.1"/>
    <property type="molecule type" value="Genomic_DNA"/>
</dbReference>
<organism evidence="2">
    <name type="scientific">Rhodotorula toruloides</name>
    <name type="common">Yeast</name>
    <name type="synonym">Rhodosporidium toruloides</name>
    <dbReference type="NCBI Taxonomy" id="5286"/>
    <lineage>
        <taxon>Eukaryota</taxon>
        <taxon>Fungi</taxon>
        <taxon>Dikarya</taxon>
        <taxon>Basidiomycota</taxon>
        <taxon>Pucciniomycotina</taxon>
        <taxon>Microbotryomycetes</taxon>
        <taxon>Sporidiobolales</taxon>
        <taxon>Sporidiobolaceae</taxon>
        <taxon>Rhodotorula</taxon>
    </lineage>
</organism>
<sequence>MPTLQKVARLEIRAAVRQIFSDLTGFALGKDGHILAPELAKAEDQLSADAKNLSAWARCIFVVFAVGSPEYDSDPLKTFRRQLELAAEEVRRSLRTGQPSQDVIRWILSEYSLKELQNETGIPVYDVSQEEKHLAAAPQTGNPHHHGVSLPPPQVPPASQHHTGLPPMLAGVTSPVLTPSSIRLPRMLTREEQEKHQQQDHSLSKRRHDHANFGYGLGSSMTARKAAIYGTTPEEWEARSARRF</sequence>